<dbReference type="Pfam" id="PF08615">
    <property type="entry name" value="RNase_H2_suC"/>
    <property type="match status" value="1"/>
</dbReference>
<dbReference type="GO" id="GO:0032299">
    <property type="term" value="C:ribonuclease H2 complex"/>
    <property type="evidence" value="ECO:0007669"/>
    <property type="project" value="InterPro"/>
</dbReference>
<dbReference type="Gene3D" id="2.40.128.680">
    <property type="match status" value="1"/>
</dbReference>
<name>A0A166IZT8_DAUCS</name>
<evidence type="ECO:0000313" key="1">
    <source>
        <dbReference type="EMBL" id="KZN11667.1"/>
    </source>
</evidence>
<proteinExistence type="predicted"/>
<dbReference type="InterPro" id="IPR013924">
    <property type="entry name" value="RNase_H2_suC"/>
</dbReference>
<dbReference type="PANTHER" id="PTHR47204">
    <property type="entry name" value="OS02G0168900 PROTEIN"/>
    <property type="match status" value="1"/>
</dbReference>
<dbReference type="CDD" id="cd09271">
    <property type="entry name" value="RNase_H2-C"/>
    <property type="match status" value="1"/>
</dbReference>
<dbReference type="Gramene" id="KZN11667">
    <property type="protein sequence ID" value="KZN11667"/>
    <property type="gene ID" value="DCAR_004323"/>
</dbReference>
<sequence>MGSVGSINLRNGESMVDLTGRVHQLPCCIKFTGPSPVSHYFKPKSTDVEVDGLSVNEAYFRGRKLQGTTMPLPQGYSGFVIGKKKVGKRKASDKSEEDSGCWETNAKFQNVTFWNHDSLPSQDDAFLRTFHWLAVAKAIVGTAFTFLASGSSPFFDKVRNLRAYLRKIPGGRSRKVMSSNSYQAYFFCSHHLIAMVMESASDHPISNMPKPHIKEEEAKLLIFCWYVLPPTN</sequence>
<protein>
    <submittedName>
        <fullName evidence="1">Uncharacterized protein</fullName>
    </submittedName>
</protein>
<accession>A0A166IZT8</accession>
<gene>
    <name evidence="1" type="ORF">DCAR_004323</name>
</gene>
<dbReference type="PANTHER" id="PTHR47204:SF1">
    <property type="entry name" value="RIBONUCLEASE H2 SUBUNIT C"/>
    <property type="match status" value="1"/>
</dbReference>
<organism evidence="1">
    <name type="scientific">Daucus carota subsp. sativus</name>
    <name type="common">Carrot</name>
    <dbReference type="NCBI Taxonomy" id="79200"/>
    <lineage>
        <taxon>Eukaryota</taxon>
        <taxon>Viridiplantae</taxon>
        <taxon>Streptophyta</taxon>
        <taxon>Embryophyta</taxon>
        <taxon>Tracheophyta</taxon>
        <taxon>Spermatophyta</taxon>
        <taxon>Magnoliopsida</taxon>
        <taxon>eudicotyledons</taxon>
        <taxon>Gunneridae</taxon>
        <taxon>Pentapetalae</taxon>
        <taxon>asterids</taxon>
        <taxon>campanulids</taxon>
        <taxon>Apiales</taxon>
        <taxon>Apiaceae</taxon>
        <taxon>Apioideae</taxon>
        <taxon>Scandiceae</taxon>
        <taxon>Daucinae</taxon>
        <taxon>Daucus</taxon>
        <taxon>Daucus sect. Daucus</taxon>
    </lineage>
</organism>
<dbReference type="EMBL" id="LNRQ01000001">
    <property type="protein sequence ID" value="KZN11667.1"/>
    <property type="molecule type" value="Genomic_DNA"/>
</dbReference>
<reference evidence="1" key="1">
    <citation type="journal article" date="2016" name="Nat. Genet.">
        <title>A high-quality carrot genome assembly provides new insights into carotenoid accumulation and asterid genome evolution.</title>
        <authorList>
            <person name="Iorizzo M."/>
            <person name="Ellison S."/>
            <person name="Senalik D."/>
            <person name="Zeng P."/>
            <person name="Satapoomin P."/>
            <person name="Huang J."/>
            <person name="Bowman M."/>
            <person name="Iovene M."/>
            <person name="Sanseverino W."/>
            <person name="Cavagnaro P."/>
            <person name="Yildiz M."/>
            <person name="Macko-Podgorni A."/>
            <person name="Moranska E."/>
            <person name="Grzebelus E."/>
            <person name="Grzebelus D."/>
            <person name="Ashrafi H."/>
            <person name="Zheng Z."/>
            <person name="Cheng S."/>
            <person name="Spooner D."/>
            <person name="Van Deynze A."/>
            <person name="Simon P."/>
        </authorList>
    </citation>
    <scope>NUCLEOTIDE SEQUENCE [LARGE SCALE GENOMIC DNA]</scope>
    <source>
        <tissue evidence="1">Leaf</tissue>
    </source>
</reference>
<dbReference type="AlphaFoldDB" id="A0A166IZT8"/>
<comment type="caution">
    <text evidence="1">The sequence shown here is derived from an EMBL/GenBank/DDBJ whole genome shotgun (WGS) entry which is preliminary data.</text>
</comment>
<dbReference type="GO" id="GO:0006401">
    <property type="term" value="P:RNA catabolic process"/>
    <property type="evidence" value="ECO:0007669"/>
    <property type="project" value="InterPro"/>
</dbReference>